<dbReference type="InterPro" id="IPR044946">
    <property type="entry name" value="Restrct_endonuc_typeI_TRD_sf"/>
</dbReference>
<dbReference type="PANTHER" id="PTHR43140">
    <property type="entry name" value="TYPE-1 RESTRICTION ENZYME ECOKI SPECIFICITY PROTEIN"/>
    <property type="match status" value="1"/>
</dbReference>
<dbReference type="Gene3D" id="3.90.220.20">
    <property type="entry name" value="DNA methylase specificity domains"/>
    <property type="match status" value="1"/>
</dbReference>
<evidence type="ECO:0000256" key="4">
    <source>
        <dbReference type="ARBA" id="ARBA00038652"/>
    </source>
</evidence>
<sequence length="233" mass="27330">MIKIKEIFELIGKSEIKYFKIGDLFEIKRGNPKFTKEFINKNPGNFPVYSGSTINNGEIGKISTYDFEGEFLTWTIDGYAGAVFYRNEKFSANSHCGIIEIKDQKIVNPKFLQYILQTLTPKFVNFDAIIPSLSMEKMKNIQIPVPPIEIQEKILNIFEKIENFDALIDILDSEKELRLKQLNFYKNKILSFLDLKPTSHTHTHTQREREREREQKGLQILYKNIQRTTFDLH</sequence>
<evidence type="ECO:0000259" key="5">
    <source>
        <dbReference type="Pfam" id="PF01420"/>
    </source>
</evidence>
<dbReference type="InterPro" id="IPR051212">
    <property type="entry name" value="Type-I_RE_S_subunit"/>
</dbReference>
<evidence type="ECO:0000256" key="1">
    <source>
        <dbReference type="ARBA" id="ARBA00010923"/>
    </source>
</evidence>
<comment type="similarity">
    <text evidence="1">Belongs to the type-I restriction system S methylase family.</text>
</comment>
<dbReference type="EMBL" id="CP024161">
    <property type="protein sequence ID" value="ATP59830.1"/>
    <property type="molecule type" value="Genomic_DNA"/>
</dbReference>
<keyword evidence="2" id="KW-0680">Restriction system</keyword>
<organism evidence="6 7">
    <name type="scientific">Mesomycoplasma dispar</name>
    <dbReference type="NCBI Taxonomy" id="86660"/>
    <lineage>
        <taxon>Bacteria</taxon>
        <taxon>Bacillati</taxon>
        <taxon>Mycoplasmatota</taxon>
        <taxon>Mycoplasmoidales</taxon>
        <taxon>Metamycoplasmataceae</taxon>
        <taxon>Mesomycoplasma</taxon>
    </lineage>
</organism>
<feature type="domain" description="Type I restriction modification DNA specificity" evidence="5">
    <location>
        <begin position="14"/>
        <end position="167"/>
    </location>
</feature>
<reference evidence="6" key="1">
    <citation type="submission" date="2017-10" db="EMBL/GenBank/DDBJ databases">
        <title>Genome-wide analysis of the first isolated strain mycoplasma dispar GS01.</title>
        <authorList>
            <person name="Hao H."/>
            <person name="Chen S."/>
            <person name="Zhao P."/>
            <person name="Chu Y."/>
            <person name="Liu Y."/>
        </authorList>
    </citation>
    <scope>NUCLEOTIDE SEQUENCE [LARGE SCALE GENOMIC DNA]</scope>
    <source>
        <strain evidence="6">GS01</strain>
    </source>
</reference>
<name>A0ABM6PRH6_9BACT</name>
<dbReference type="RefSeq" id="WP_099452049.1">
    <property type="nucleotide sequence ID" value="NZ_CP024161.1"/>
</dbReference>
<keyword evidence="7" id="KW-1185">Reference proteome</keyword>
<proteinExistence type="inferred from homology"/>
<accession>A0ABM6PRH6</accession>
<dbReference type="SUPFAM" id="SSF116734">
    <property type="entry name" value="DNA methylase specificity domain"/>
    <property type="match status" value="1"/>
</dbReference>
<dbReference type="Pfam" id="PF01420">
    <property type="entry name" value="Methylase_S"/>
    <property type="match status" value="1"/>
</dbReference>
<protein>
    <recommendedName>
        <fullName evidence="5">Type I restriction modification DNA specificity domain-containing protein</fullName>
    </recommendedName>
</protein>
<evidence type="ECO:0000313" key="6">
    <source>
        <dbReference type="EMBL" id="ATP59830.1"/>
    </source>
</evidence>
<evidence type="ECO:0000313" key="7">
    <source>
        <dbReference type="Proteomes" id="UP000224629"/>
    </source>
</evidence>
<dbReference type="Proteomes" id="UP000224629">
    <property type="component" value="Chromosome"/>
</dbReference>
<gene>
    <name evidence="6" type="ORF">CSW10_02745</name>
</gene>
<dbReference type="PANTHER" id="PTHR43140:SF1">
    <property type="entry name" value="TYPE I RESTRICTION ENZYME ECOKI SPECIFICITY SUBUNIT"/>
    <property type="match status" value="1"/>
</dbReference>
<dbReference type="CDD" id="cd17255">
    <property type="entry name" value="RMtype1_S_Fco49512ORF2615P-TRD2-CR2_like"/>
    <property type="match status" value="1"/>
</dbReference>
<comment type="subunit">
    <text evidence="4">The methyltransferase is composed of M and S polypeptides.</text>
</comment>
<keyword evidence="3" id="KW-0238">DNA-binding</keyword>
<evidence type="ECO:0000256" key="3">
    <source>
        <dbReference type="ARBA" id="ARBA00023125"/>
    </source>
</evidence>
<evidence type="ECO:0000256" key="2">
    <source>
        <dbReference type="ARBA" id="ARBA00022747"/>
    </source>
</evidence>
<dbReference type="InterPro" id="IPR000055">
    <property type="entry name" value="Restrct_endonuc_typeI_TRD"/>
</dbReference>